<dbReference type="CDD" id="cd06171">
    <property type="entry name" value="Sigma70_r4"/>
    <property type="match status" value="1"/>
</dbReference>
<evidence type="ECO:0000313" key="9">
    <source>
        <dbReference type="EMBL" id="QDU65809.1"/>
    </source>
</evidence>
<dbReference type="SUPFAM" id="SSF88659">
    <property type="entry name" value="Sigma3 and sigma4 domains of RNA polymerase sigma factors"/>
    <property type="match status" value="1"/>
</dbReference>
<dbReference type="Pfam" id="PF04542">
    <property type="entry name" value="Sigma70_r2"/>
    <property type="match status" value="1"/>
</dbReference>
<accession>A0A518BFQ1</accession>
<evidence type="ECO:0000259" key="7">
    <source>
        <dbReference type="Pfam" id="PF04542"/>
    </source>
</evidence>
<evidence type="ECO:0000313" key="10">
    <source>
        <dbReference type="Proteomes" id="UP000316921"/>
    </source>
</evidence>
<evidence type="ECO:0000256" key="6">
    <source>
        <dbReference type="SAM" id="MobiDB-lite"/>
    </source>
</evidence>
<evidence type="ECO:0000256" key="2">
    <source>
        <dbReference type="ARBA" id="ARBA00023015"/>
    </source>
</evidence>
<keyword evidence="10" id="KW-1185">Reference proteome</keyword>
<dbReference type="InterPro" id="IPR039425">
    <property type="entry name" value="RNA_pol_sigma-70-like"/>
</dbReference>
<dbReference type="GO" id="GO:0016987">
    <property type="term" value="F:sigma factor activity"/>
    <property type="evidence" value="ECO:0007669"/>
    <property type="project" value="UniProtKB-KW"/>
</dbReference>
<evidence type="ECO:0000256" key="3">
    <source>
        <dbReference type="ARBA" id="ARBA00023082"/>
    </source>
</evidence>
<protein>
    <submittedName>
        <fullName evidence="9">ECF RNA polymerase sigma factor SigE</fullName>
    </submittedName>
</protein>
<comment type="similarity">
    <text evidence="1">Belongs to the sigma-70 factor family. ECF subfamily.</text>
</comment>
<dbReference type="SUPFAM" id="SSF88946">
    <property type="entry name" value="Sigma2 domain of RNA polymerase sigma factors"/>
    <property type="match status" value="1"/>
</dbReference>
<sequence>MKRRPQRRDFEALVHAHHEAVYRSALRLLTDDAAARDVTQEVFLRVLEGKLVIAEPDRARQILCWWSVRAALDARRGAERRRRREQEHALERSPSEDRDPIETADGLAQLRALLAELPEELRLPLVLRTQEGLGYARIGEALDIAESTAHGRVERALERLRRGLVGAGLPAALAVDLEGSLARAQPIANTAGLAESLLGLEAPIAAGGLWAWAIGLPVAAGLALGVATLGRGDGREDPKLAAMSSPAAEAEPAAIVEVASLVDPTGTASIDTPATGSRRELATAGPADAVQVPIGTARGQVLDADGVPVADCEVTVASVERVGKQPRFSATALTDSSGRFEAEVALADAAGGLYRLHARRAQLSIQRSEVARILPEQVTDFGLLRAKALLLPEVGAFDLSIEVVGPDGAPIPDLRLDLASQRPLADGGADPISGWHARADWAERNEVRLTTDGSGLAYHRGSLLGSKVLRVVDPQQRFAPAMERFEVADGDPVSLTIQLDRGLEIAGTVRTVDGVIPDPSGVLLTLVSPTTGEQRFAAPDDLGRFRIAGLEPGAHRIHVGNDLAGIEGAGWSTGSATVVAGDEALELRIKRADDPRDLGLHGAELHGRVRLAADDSPAIVDPWDLDLLRIDLPEGSDFELDWLPTRILPAPAQKMMMQPIPEPSDRFHLQGLAEGRYLLRLARQDDAPAFLGPIELGEGEVRHGLTLKLEPGGTLVGTVVDGHGDPVADAVVIATGAGPLSDAAVQWIDERLRLTDGRERVLGHGAVRTDERGRFGLTELPAGVAFHAVALHPAARPTVGPRCVLEAGESGAPIQLRLEPR</sequence>
<gene>
    <name evidence="9" type="primary">sigE_5</name>
    <name evidence="9" type="ORF">Pla133_08750</name>
</gene>
<dbReference type="InterPro" id="IPR014284">
    <property type="entry name" value="RNA_pol_sigma-70_dom"/>
</dbReference>
<dbReference type="Gene3D" id="1.10.10.10">
    <property type="entry name" value="Winged helix-like DNA-binding domain superfamily/Winged helix DNA-binding domain"/>
    <property type="match status" value="1"/>
</dbReference>
<dbReference type="InterPro" id="IPR007627">
    <property type="entry name" value="RNA_pol_sigma70_r2"/>
</dbReference>
<dbReference type="Gene3D" id="1.10.1740.10">
    <property type="match status" value="1"/>
</dbReference>
<dbReference type="KEGG" id="pbap:Pla133_08750"/>
<dbReference type="InterPro" id="IPR013249">
    <property type="entry name" value="RNA_pol_sigma70_r4_t2"/>
</dbReference>
<dbReference type="Proteomes" id="UP000316921">
    <property type="component" value="Chromosome"/>
</dbReference>
<keyword evidence="2" id="KW-0805">Transcription regulation</keyword>
<reference evidence="9 10" key="1">
    <citation type="submission" date="2019-02" db="EMBL/GenBank/DDBJ databases">
        <title>Deep-cultivation of Planctomycetes and their phenomic and genomic characterization uncovers novel biology.</title>
        <authorList>
            <person name="Wiegand S."/>
            <person name="Jogler M."/>
            <person name="Boedeker C."/>
            <person name="Pinto D."/>
            <person name="Vollmers J."/>
            <person name="Rivas-Marin E."/>
            <person name="Kohn T."/>
            <person name="Peeters S.H."/>
            <person name="Heuer A."/>
            <person name="Rast P."/>
            <person name="Oberbeckmann S."/>
            <person name="Bunk B."/>
            <person name="Jeske O."/>
            <person name="Meyerdierks A."/>
            <person name="Storesund J.E."/>
            <person name="Kallscheuer N."/>
            <person name="Luecker S."/>
            <person name="Lage O.M."/>
            <person name="Pohl T."/>
            <person name="Merkel B.J."/>
            <person name="Hornburger P."/>
            <person name="Mueller R.-W."/>
            <person name="Bruemmer F."/>
            <person name="Labrenz M."/>
            <person name="Spormann A.M."/>
            <person name="Op den Camp H."/>
            <person name="Overmann J."/>
            <person name="Amann R."/>
            <person name="Jetten M.S.M."/>
            <person name="Mascher T."/>
            <person name="Medema M.H."/>
            <person name="Devos D.P."/>
            <person name="Kaster A.-K."/>
            <person name="Ovreas L."/>
            <person name="Rohde M."/>
            <person name="Galperin M.Y."/>
            <person name="Jogler C."/>
        </authorList>
    </citation>
    <scope>NUCLEOTIDE SEQUENCE [LARGE SCALE GENOMIC DNA]</scope>
    <source>
        <strain evidence="9 10">Pla133</strain>
    </source>
</reference>
<dbReference type="EMBL" id="CP036287">
    <property type="protein sequence ID" value="QDU65809.1"/>
    <property type="molecule type" value="Genomic_DNA"/>
</dbReference>
<keyword evidence="4" id="KW-0238">DNA-binding</keyword>
<dbReference type="PANTHER" id="PTHR43133:SF8">
    <property type="entry name" value="RNA POLYMERASE SIGMA FACTOR HI_1459-RELATED"/>
    <property type="match status" value="1"/>
</dbReference>
<dbReference type="InterPro" id="IPR008969">
    <property type="entry name" value="CarboxyPept-like_regulatory"/>
</dbReference>
<dbReference type="AlphaFoldDB" id="A0A518BFQ1"/>
<organism evidence="9 10">
    <name type="scientific">Engelhardtia mirabilis</name>
    <dbReference type="NCBI Taxonomy" id="2528011"/>
    <lineage>
        <taxon>Bacteria</taxon>
        <taxon>Pseudomonadati</taxon>
        <taxon>Planctomycetota</taxon>
        <taxon>Planctomycetia</taxon>
        <taxon>Planctomycetia incertae sedis</taxon>
        <taxon>Engelhardtia</taxon>
    </lineage>
</organism>
<evidence type="ECO:0000256" key="5">
    <source>
        <dbReference type="ARBA" id="ARBA00023163"/>
    </source>
</evidence>
<name>A0A518BFQ1_9BACT</name>
<keyword evidence="3" id="KW-0731">Sigma factor</keyword>
<dbReference type="InterPro" id="IPR036388">
    <property type="entry name" value="WH-like_DNA-bd_sf"/>
</dbReference>
<feature type="compositionally biased region" description="Basic and acidic residues" evidence="6">
    <location>
        <begin position="84"/>
        <end position="101"/>
    </location>
</feature>
<dbReference type="GO" id="GO:0006352">
    <property type="term" value="P:DNA-templated transcription initiation"/>
    <property type="evidence" value="ECO:0007669"/>
    <property type="project" value="InterPro"/>
</dbReference>
<proteinExistence type="inferred from homology"/>
<dbReference type="NCBIfam" id="TIGR02937">
    <property type="entry name" value="sigma70-ECF"/>
    <property type="match status" value="1"/>
</dbReference>
<evidence type="ECO:0000259" key="8">
    <source>
        <dbReference type="Pfam" id="PF08281"/>
    </source>
</evidence>
<dbReference type="InterPro" id="IPR013325">
    <property type="entry name" value="RNA_pol_sigma_r2"/>
</dbReference>
<dbReference type="PANTHER" id="PTHR43133">
    <property type="entry name" value="RNA POLYMERASE ECF-TYPE SIGMA FACTO"/>
    <property type="match status" value="1"/>
</dbReference>
<evidence type="ECO:0000256" key="1">
    <source>
        <dbReference type="ARBA" id="ARBA00010641"/>
    </source>
</evidence>
<dbReference type="InterPro" id="IPR013324">
    <property type="entry name" value="RNA_pol_sigma_r3/r4-like"/>
</dbReference>
<dbReference type="Pfam" id="PF08281">
    <property type="entry name" value="Sigma70_r4_2"/>
    <property type="match status" value="1"/>
</dbReference>
<keyword evidence="5" id="KW-0804">Transcription</keyword>
<evidence type="ECO:0000256" key="4">
    <source>
        <dbReference type="ARBA" id="ARBA00023125"/>
    </source>
</evidence>
<dbReference type="SUPFAM" id="SSF49464">
    <property type="entry name" value="Carboxypeptidase regulatory domain-like"/>
    <property type="match status" value="1"/>
</dbReference>
<feature type="domain" description="RNA polymerase sigma-70 region 2" evidence="7">
    <location>
        <begin position="13"/>
        <end position="80"/>
    </location>
</feature>
<feature type="domain" description="RNA polymerase sigma factor 70 region 4 type 2" evidence="8">
    <location>
        <begin position="108"/>
        <end position="160"/>
    </location>
</feature>
<dbReference type="GO" id="GO:0003677">
    <property type="term" value="F:DNA binding"/>
    <property type="evidence" value="ECO:0007669"/>
    <property type="project" value="UniProtKB-KW"/>
</dbReference>
<feature type="region of interest" description="Disordered" evidence="6">
    <location>
        <begin position="77"/>
        <end position="102"/>
    </location>
</feature>
<dbReference type="RefSeq" id="WP_145062778.1">
    <property type="nucleotide sequence ID" value="NZ_CP036287.1"/>
</dbReference>